<protein>
    <recommendedName>
        <fullName evidence="2 5">Basal-body rod modification protein FlgD</fullName>
    </recommendedName>
</protein>
<evidence type="ECO:0000256" key="3">
    <source>
        <dbReference type="ARBA" id="ARBA00022795"/>
    </source>
</evidence>
<reference evidence="9 10" key="1">
    <citation type="submission" date="2023-06" db="EMBL/GenBank/DDBJ databases">
        <title>Pelomonas sp. APW6 16S ribosomal RNA gene genome sequencing and assembly.</title>
        <authorList>
            <person name="Woo H."/>
        </authorList>
    </citation>
    <scope>NUCLEOTIDE SEQUENCE [LARGE SCALE GENOMIC DNA]</scope>
    <source>
        <strain evidence="9 10">APW6</strain>
    </source>
</reference>
<dbReference type="Pfam" id="PF03963">
    <property type="entry name" value="FlgD"/>
    <property type="match status" value="1"/>
</dbReference>
<comment type="caution">
    <text evidence="9">The sequence shown here is derived from an EMBL/GenBank/DDBJ whole genome shotgun (WGS) entry which is preliminary data.</text>
</comment>
<dbReference type="Proteomes" id="UP001238603">
    <property type="component" value="Unassembled WGS sequence"/>
</dbReference>
<evidence type="ECO:0000256" key="6">
    <source>
        <dbReference type="SAM" id="MobiDB-lite"/>
    </source>
</evidence>
<sequence length="221" mass="23277">MDYSNVISNSKVTGSSANTAPSAAQQAQDTQDRFLKMLVAQMKNQDPMNPMDNAQVTSQMAQIQTVTGISNLNDNIKALGSQFGQMQALQSVSLVGREVLVPGSKLSWNETTAKAQGSFEIASPADAVKLEVLAPSGAVVDTVQLGAQGAGVHDFDWSSDKVDARSGGYTFRITASKGASVLASTAYAHDKVMAVNTAGSKLQLQLQTVGMVDYSSVKRVD</sequence>
<comment type="similarity">
    <text evidence="1 5">Belongs to the FlgD family.</text>
</comment>
<evidence type="ECO:0000256" key="4">
    <source>
        <dbReference type="ARBA" id="ARBA00024746"/>
    </source>
</evidence>
<evidence type="ECO:0000256" key="1">
    <source>
        <dbReference type="ARBA" id="ARBA00010577"/>
    </source>
</evidence>
<evidence type="ECO:0000259" key="8">
    <source>
        <dbReference type="Pfam" id="PF13861"/>
    </source>
</evidence>
<organism evidence="9 10">
    <name type="scientific">Roseateles subflavus</name>
    <dbReference type="NCBI Taxonomy" id="3053353"/>
    <lineage>
        <taxon>Bacteria</taxon>
        <taxon>Pseudomonadati</taxon>
        <taxon>Pseudomonadota</taxon>
        <taxon>Betaproteobacteria</taxon>
        <taxon>Burkholderiales</taxon>
        <taxon>Sphaerotilaceae</taxon>
        <taxon>Roseateles</taxon>
    </lineage>
</organism>
<dbReference type="Gene3D" id="2.60.40.4070">
    <property type="match status" value="1"/>
</dbReference>
<dbReference type="Pfam" id="PF13860">
    <property type="entry name" value="FlgD_ig"/>
    <property type="match status" value="1"/>
</dbReference>
<dbReference type="EMBL" id="JASVDS010000005">
    <property type="protein sequence ID" value="MDL5033633.1"/>
    <property type="molecule type" value="Genomic_DNA"/>
</dbReference>
<proteinExistence type="inferred from homology"/>
<dbReference type="InterPro" id="IPR025963">
    <property type="entry name" value="FLgD_Tudor"/>
</dbReference>
<dbReference type="RefSeq" id="WP_285983716.1">
    <property type="nucleotide sequence ID" value="NZ_JASVDS010000005.1"/>
</dbReference>
<dbReference type="InterPro" id="IPR025965">
    <property type="entry name" value="FlgD/Vpr_Ig-like"/>
</dbReference>
<gene>
    <name evidence="9" type="ORF">QRD43_17095</name>
</gene>
<evidence type="ECO:0000256" key="5">
    <source>
        <dbReference type="RuleBase" id="RU362076"/>
    </source>
</evidence>
<dbReference type="Pfam" id="PF13861">
    <property type="entry name" value="FLgD_tudor"/>
    <property type="match status" value="1"/>
</dbReference>
<keyword evidence="9" id="KW-0969">Cilium</keyword>
<name>A0ABT7LLB4_9BURK</name>
<evidence type="ECO:0000313" key="10">
    <source>
        <dbReference type="Proteomes" id="UP001238603"/>
    </source>
</evidence>
<keyword evidence="10" id="KW-1185">Reference proteome</keyword>
<keyword evidence="9" id="KW-0966">Cell projection</keyword>
<feature type="domain" description="FlgD Tudor-like" evidence="8">
    <location>
        <begin position="86"/>
        <end position="218"/>
    </location>
</feature>
<accession>A0ABT7LLB4</accession>
<feature type="region of interest" description="Disordered" evidence="6">
    <location>
        <begin position="1"/>
        <end position="28"/>
    </location>
</feature>
<evidence type="ECO:0000259" key="7">
    <source>
        <dbReference type="Pfam" id="PF13860"/>
    </source>
</evidence>
<comment type="function">
    <text evidence="4 5">Required for flagellar hook formation. May act as a scaffolding protein.</text>
</comment>
<dbReference type="Gene3D" id="2.30.30.910">
    <property type="match status" value="1"/>
</dbReference>
<evidence type="ECO:0000313" key="9">
    <source>
        <dbReference type="EMBL" id="MDL5033633.1"/>
    </source>
</evidence>
<evidence type="ECO:0000256" key="2">
    <source>
        <dbReference type="ARBA" id="ARBA00016013"/>
    </source>
</evidence>
<dbReference type="InterPro" id="IPR005648">
    <property type="entry name" value="FlgD"/>
</dbReference>
<feature type="domain" description="FlgD/Vpr Ig-like" evidence="7">
    <location>
        <begin position="111"/>
        <end position="178"/>
    </location>
</feature>
<keyword evidence="3 5" id="KW-1005">Bacterial flagellum biogenesis</keyword>
<keyword evidence="9" id="KW-0282">Flagellum</keyword>